<evidence type="ECO:0000313" key="1">
    <source>
        <dbReference type="EMBL" id="KAI0047458.1"/>
    </source>
</evidence>
<accession>A0ACB8RTK6</accession>
<reference evidence="1" key="1">
    <citation type="submission" date="2021-02" db="EMBL/GenBank/DDBJ databases">
        <authorList>
            <consortium name="DOE Joint Genome Institute"/>
            <person name="Ahrendt S."/>
            <person name="Looney B.P."/>
            <person name="Miyauchi S."/>
            <person name="Morin E."/>
            <person name="Drula E."/>
            <person name="Courty P.E."/>
            <person name="Chicoki N."/>
            <person name="Fauchery L."/>
            <person name="Kohler A."/>
            <person name="Kuo A."/>
            <person name="Labutti K."/>
            <person name="Pangilinan J."/>
            <person name="Lipzen A."/>
            <person name="Riley R."/>
            <person name="Andreopoulos W."/>
            <person name="He G."/>
            <person name="Johnson J."/>
            <person name="Barry K.W."/>
            <person name="Grigoriev I.V."/>
            <person name="Nagy L."/>
            <person name="Hibbett D."/>
            <person name="Henrissat B."/>
            <person name="Matheny P.B."/>
            <person name="Labbe J."/>
            <person name="Martin F."/>
        </authorList>
    </citation>
    <scope>NUCLEOTIDE SEQUENCE</scope>
    <source>
        <strain evidence="1">FP105234-sp</strain>
    </source>
</reference>
<proteinExistence type="predicted"/>
<dbReference type="Proteomes" id="UP000814033">
    <property type="component" value="Unassembled WGS sequence"/>
</dbReference>
<organism evidence="1 2">
    <name type="scientific">Auriscalpium vulgare</name>
    <dbReference type="NCBI Taxonomy" id="40419"/>
    <lineage>
        <taxon>Eukaryota</taxon>
        <taxon>Fungi</taxon>
        <taxon>Dikarya</taxon>
        <taxon>Basidiomycota</taxon>
        <taxon>Agaricomycotina</taxon>
        <taxon>Agaricomycetes</taxon>
        <taxon>Russulales</taxon>
        <taxon>Auriscalpiaceae</taxon>
        <taxon>Auriscalpium</taxon>
    </lineage>
</organism>
<gene>
    <name evidence="1" type="ORF">FA95DRAFT_1606053</name>
</gene>
<sequence>MDMKQMIRELNENLRVAHGDLEHKGDAGTGEVPLRSPARHTVLLTSTLPYRRTHAALPFQNMPAHPPTLFNTTSSLARVTHTAPFPQLFTPCTSFSQHTHFTPPLPNTVTPVPAFSPVCALP</sequence>
<keyword evidence="2" id="KW-1185">Reference proteome</keyword>
<protein>
    <submittedName>
        <fullName evidence="1">Uncharacterized protein</fullName>
    </submittedName>
</protein>
<reference evidence="1" key="2">
    <citation type="journal article" date="2022" name="New Phytol.">
        <title>Evolutionary transition to the ectomycorrhizal habit in the genomes of a hyperdiverse lineage of mushroom-forming fungi.</title>
        <authorList>
            <person name="Looney B."/>
            <person name="Miyauchi S."/>
            <person name="Morin E."/>
            <person name="Drula E."/>
            <person name="Courty P.E."/>
            <person name="Kohler A."/>
            <person name="Kuo A."/>
            <person name="LaButti K."/>
            <person name="Pangilinan J."/>
            <person name="Lipzen A."/>
            <person name="Riley R."/>
            <person name="Andreopoulos W."/>
            <person name="He G."/>
            <person name="Johnson J."/>
            <person name="Nolan M."/>
            <person name="Tritt A."/>
            <person name="Barry K.W."/>
            <person name="Grigoriev I.V."/>
            <person name="Nagy L.G."/>
            <person name="Hibbett D."/>
            <person name="Henrissat B."/>
            <person name="Matheny P.B."/>
            <person name="Labbe J."/>
            <person name="Martin F.M."/>
        </authorList>
    </citation>
    <scope>NUCLEOTIDE SEQUENCE</scope>
    <source>
        <strain evidence="1">FP105234-sp</strain>
    </source>
</reference>
<comment type="caution">
    <text evidence="1">The sequence shown here is derived from an EMBL/GenBank/DDBJ whole genome shotgun (WGS) entry which is preliminary data.</text>
</comment>
<name>A0ACB8RTK6_9AGAM</name>
<evidence type="ECO:0000313" key="2">
    <source>
        <dbReference type="Proteomes" id="UP000814033"/>
    </source>
</evidence>
<dbReference type="EMBL" id="MU275904">
    <property type="protein sequence ID" value="KAI0047458.1"/>
    <property type="molecule type" value="Genomic_DNA"/>
</dbReference>